<dbReference type="Pfam" id="PF00672">
    <property type="entry name" value="HAMP"/>
    <property type="match status" value="1"/>
</dbReference>
<dbReference type="GeneID" id="63458480"/>
<organism evidence="9 10">
    <name type="scientific">Dermatophilus congolensis</name>
    <dbReference type="NCBI Taxonomy" id="1863"/>
    <lineage>
        <taxon>Bacteria</taxon>
        <taxon>Bacillati</taxon>
        <taxon>Actinomycetota</taxon>
        <taxon>Actinomycetes</taxon>
        <taxon>Micrococcales</taxon>
        <taxon>Dermatophilaceae</taxon>
        <taxon>Dermatophilus</taxon>
    </lineage>
</organism>
<dbReference type="SMART" id="SM00304">
    <property type="entry name" value="HAMP"/>
    <property type="match status" value="2"/>
</dbReference>
<dbReference type="InterPro" id="IPR004090">
    <property type="entry name" value="Chemotax_Me-accpt_rcpt"/>
</dbReference>
<evidence type="ECO:0000256" key="6">
    <source>
        <dbReference type="SAM" id="Phobius"/>
    </source>
</evidence>
<dbReference type="AlphaFoldDB" id="A0A239V6F0"/>
<reference evidence="9 10" key="1">
    <citation type="submission" date="2017-06" db="EMBL/GenBank/DDBJ databases">
        <authorList>
            <consortium name="Pathogen Informatics"/>
        </authorList>
    </citation>
    <scope>NUCLEOTIDE SEQUENCE [LARGE SCALE GENOMIC DNA]</scope>
    <source>
        <strain evidence="9 10">NCTC13039</strain>
    </source>
</reference>
<feature type="transmembrane region" description="Helical" evidence="6">
    <location>
        <begin position="214"/>
        <end position="232"/>
    </location>
</feature>
<dbReference type="PROSITE" id="PS50885">
    <property type="entry name" value="HAMP"/>
    <property type="match status" value="1"/>
</dbReference>
<keyword evidence="1 6" id="KW-0812">Transmembrane</keyword>
<dbReference type="PANTHER" id="PTHR32089">
    <property type="entry name" value="METHYL-ACCEPTING CHEMOTAXIS PROTEIN MCPB"/>
    <property type="match status" value="1"/>
</dbReference>
<dbReference type="OrthoDB" id="1115140at2"/>
<sequence length="553" mass="56795">MTSMFTSHAGSSAAGGSSEPGRRLGIRLKIMSVGMLGVIGALILGLSNVWALNSMSTATEAITSSGAMNVLLGKTESLINDLNGQQNGYVLEAGRPGAGKVNDNAGSRKDYLDRLSSFKKTVDQMEAGARTEAGKAAIAELKSIIPNWEATDAKVVEALNRGTAAGRTGASRLAIEDASDIMDQMKASIKKLREAATTRTQDAQDEATQAKTSAIIIALVTLLAVIAAVVIISMKINKQILASVHEVLTSLTAMQNGDLRVPTQARTNDEIGDMARAVEATRISMRDVISEVGNASSSVAAASEELNATATQVGSSAQLSADRADAASQSANEVSQNVQTVAAGTEEMTASIREISKSANDAAGIAAQAVEVADRTNSTVAKLGTSSMEIGEVIKAITSIAEQTNLLALNATIEAARAGEAGKGFAVVANEVKDLAQETSKATEDIGRRVEAIQVDTEAAVAAIGEISSIIAQINDTQATIASAVEEQTATTNEMGRSVGDAAGGAVEISRGVADVSAAAAETSSSVEATVQAAGELSQRASDLQLLVNRFSI</sequence>
<dbReference type="InterPro" id="IPR004089">
    <property type="entry name" value="MCPsignal_dom"/>
</dbReference>
<dbReference type="EMBL" id="LT906453">
    <property type="protein sequence ID" value="SNV17288.1"/>
    <property type="molecule type" value="Genomic_DNA"/>
</dbReference>
<dbReference type="GO" id="GO:0006935">
    <property type="term" value="P:chemotaxis"/>
    <property type="evidence" value="ECO:0007669"/>
    <property type="project" value="InterPro"/>
</dbReference>
<dbReference type="SMART" id="SM00283">
    <property type="entry name" value="MA"/>
    <property type="match status" value="1"/>
</dbReference>
<proteinExistence type="inferred from homology"/>
<keyword evidence="10" id="KW-1185">Reference proteome</keyword>
<dbReference type="GO" id="GO:0004888">
    <property type="term" value="F:transmembrane signaling receptor activity"/>
    <property type="evidence" value="ECO:0007669"/>
    <property type="project" value="InterPro"/>
</dbReference>
<evidence type="ECO:0000259" key="8">
    <source>
        <dbReference type="PROSITE" id="PS50885"/>
    </source>
</evidence>
<dbReference type="PRINTS" id="PR00260">
    <property type="entry name" value="CHEMTRNSDUCR"/>
</dbReference>
<gene>
    <name evidence="9" type="primary">mcp4_1</name>
    <name evidence="9" type="ORF">SAMEA4475696_00173</name>
</gene>
<evidence type="ECO:0000256" key="3">
    <source>
        <dbReference type="ARBA" id="ARBA00023224"/>
    </source>
</evidence>
<comment type="similarity">
    <text evidence="4">Belongs to the methyl-accepting chemotaxis (MCP) protein family.</text>
</comment>
<dbReference type="SUPFAM" id="SSF58104">
    <property type="entry name" value="Methyl-accepting chemotaxis protein (MCP) signaling domain"/>
    <property type="match status" value="1"/>
</dbReference>
<feature type="transmembrane region" description="Helical" evidence="6">
    <location>
        <begin position="30"/>
        <end position="52"/>
    </location>
</feature>
<feature type="domain" description="Methyl-accepting transducer" evidence="7">
    <location>
        <begin position="295"/>
        <end position="538"/>
    </location>
</feature>
<evidence type="ECO:0000313" key="9">
    <source>
        <dbReference type="EMBL" id="SNV17288.1"/>
    </source>
</evidence>
<dbReference type="PANTHER" id="PTHR32089:SF112">
    <property type="entry name" value="LYSOZYME-LIKE PROTEIN-RELATED"/>
    <property type="match status" value="1"/>
</dbReference>
<dbReference type="RefSeq" id="WP_051277589.1">
    <property type="nucleotide sequence ID" value="NZ_LT906453.1"/>
</dbReference>
<feature type="domain" description="HAMP" evidence="8">
    <location>
        <begin position="238"/>
        <end position="290"/>
    </location>
</feature>
<dbReference type="Proteomes" id="UP000242637">
    <property type="component" value="Chromosome 1"/>
</dbReference>
<dbReference type="KEGG" id="dco:SAMEA4475696_0173"/>
<evidence type="ECO:0000256" key="1">
    <source>
        <dbReference type="ARBA" id="ARBA00022692"/>
    </source>
</evidence>
<keyword evidence="2 6" id="KW-1133">Transmembrane helix</keyword>
<dbReference type="GO" id="GO:0007165">
    <property type="term" value="P:signal transduction"/>
    <property type="evidence" value="ECO:0007669"/>
    <property type="project" value="UniProtKB-KW"/>
</dbReference>
<evidence type="ECO:0000256" key="2">
    <source>
        <dbReference type="ARBA" id="ARBA00022989"/>
    </source>
</evidence>
<keyword evidence="6" id="KW-0472">Membrane</keyword>
<dbReference type="PROSITE" id="PS50111">
    <property type="entry name" value="CHEMOTAXIS_TRANSDUC_2"/>
    <property type="match status" value="1"/>
</dbReference>
<protein>
    <submittedName>
        <fullName evidence="9">Methyl-accepting chemotaxis protein 4</fullName>
    </submittedName>
</protein>
<dbReference type="InterPro" id="IPR003660">
    <property type="entry name" value="HAMP_dom"/>
</dbReference>
<dbReference type="Gene3D" id="1.10.287.950">
    <property type="entry name" value="Methyl-accepting chemotaxis protein"/>
    <property type="match status" value="1"/>
</dbReference>
<keyword evidence="3 5" id="KW-0807">Transducer</keyword>
<evidence type="ECO:0000256" key="5">
    <source>
        <dbReference type="PROSITE-ProRule" id="PRU00284"/>
    </source>
</evidence>
<evidence type="ECO:0000313" key="10">
    <source>
        <dbReference type="Proteomes" id="UP000242637"/>
    </source>
</evidence>
<dbReference type="STRING" id="1121387.GCA_000429885_01541"/>
<evidence type="ECO:0000259" key="7">
    <source>
        <dbReference type="PROSITE" id="PS50111"/>
    </source>
</evidence>
<dbReference type="GO" id="GO:0016020">
    <property type="term" value="C:membrane"/>
    <property type="evidence" value="ECO:0007669"/>
    <property type="project" value="InterPro"/>
</dbReference>
<dbReference type="Pfam" id="PF00015">
    <property type="entry name" value="MCPsignal"/>
    <property type="match status" value="1"/>
</dbReference>
<accession>A0A239V6F0</accession>
<name>A0A239V6F0_9MICO</name>
<evidence type="ECO:0000256" key="4">
    <source>
        <dbReference type="ARBA" id="ARBA00029447"/>
    </source>
</evidence>